<reference evidence="3 4" key="1">
    <citation type="submission" date="2024-01" db="EMBL/GenBank/DDBJ databases">
        <title>Comparative genomics of Cryptococcus and Kwoniella reveals pathogenesis evolution and contrasting modes of karyotype evolution via chromosome fusion or intercentromeric recombination.</title>
        <authorList>
            <person name="Coelho M.A."/>
            <person name="David-Palma M."/>
            <person name="Shea T."/>
            <person name="Bowers K."/>
            <person name="McGinley-Smith S."/>
            <person name="Mohammad A.W."/>
            <person name="Gnirke A."/>
            <person name="Yurkov A.M."/>
            <person name="Nowrousian M."/>
            <person name="Sun S."/>
            <person name="Cuomo C.A."/>
            <person name="Heitman J."/>
        </authorList>
    </citation>
    <scope>NUCLEOTIDE SEQUENCE [LARGE SCALE GENOMIC DNA]</scope>
    <source>
        <strain evidence="3 4">CBS 6074</strain>
    </source>
</reference>
<evidence type="ECO:0000313" key="4">
    <source>
        <dbReference type="Proteomes" id="UP001355207"/>
    </source>
</evidence>
<feature type="compositionally biased region" description="Basic and acidic residues" evidence="1">
    <location>
        <begin position="355"/>
        <end position="380"/>
    </location>
</feature>
<proteinExistence type="predicted"/>
<evidence type="ECO:0000256" key="1">
    <source>
        <dbReference type="SAM" id="MobiDB-lite"/>
    </source>
</evidence>
<evidence type="ECO:0000259" key="2">
    <source>
        <dbReference type="Pfam" id="PF13460"/>
    </source>
</evidence>
<dbReference type="RefSeq" id="XP_066076159.1">
    <property type="nucleotide sequence ID" value="XM_066220062.1"/>
</dbReference>
<dbReference type="GO" id="GO:0005739">
    <property type="term" value="C:mitochondrion"/>
    <property type="evidence" value="ECO:0007669"/>
    <property type="project" value="TreeGrafter"/>
</dbReference>
<dbReference type="Pfam" id="PF13460">
    <property type="entry name" value="NAD_binding_10"/>
    <property type="match status" value="1"/>
</dbReference>
<dbReference type="PANTHER" id="PTHR12126:SF11">
    <property type="entry name" value="NADH DEHYDROGENASE [UBIQUINONE] 1 ALPHA SUBCOMPLEX SUBUNIT 9, MITOCHONDRIAL"/>
    <property type="match status" value="1"/>
</dbReference>
<dbReference type="EMBL" id="CP144102">
    <property type="protein sequence ID" value="WWC89396.1"/>
    <property type="molecule type" value="Genomic_DNA"/>
</dbReference>
<dbReference type="InterPro" id="IPR051207">
    <property type="entry name" value="ComplexI_NDUFA9_subunit"/>
</dbReference>
<dbReference type="InterPro" id="IPR016040">
    <property type="entry name" value="NAD(P)-bd_dom"/>
</dbReference>
<dbReference type="AlphaFoldDB" id="A0AAX4JVE9"/>
<dbReference type="PANTHER" id="PTHR12126">
    <property type="entry name" value="NADH-UBIQUINONE OXIDOREDUCTASE 39 KDA SUBUNIT-RELATED"/>
    <property type="match status" value="1"/>
</dbReference>
<dbReference type="CDD" id="cd05271">
    <property type="entry name" value="NDUFA9_like_SDR_a"/>
    <property type="match status" value="1"/>
</dbReference>
<dbReference type="SUPFAM" id="SSF51735">
    <property type="entry name" value="NAD(P)-binding Rossmann-fold domains"/>
    <property type="match status" value="1"/>
</dbReference>
<dbReference type="Proteomes" id="UP001355207">
    <property type="component" value="Chromosome 5"/>
</dbReference>
<feature type="region of interest" description="Disordered" evidence="1">
    <location>
        <begin position="350"/>
        <end position="380"/>
    </location>
</feature>
<dbReference type="InterPro" id="IPR036291">
    <property type="entry name" value="NAD(P)-bd_dom_sf"/>
</dbReference>
<gene>
    <name evidence="3" type="ORF">L201_004320</name>
</gene>
<sequence length="380" mass="41534">MITRRLASTITTPPSDKTPRKIVLVGAGFVGSYIAKALVADPRNRVLLVSRNPQKLHSQLSHLGSQILPPKSADITLSSSSDTDNLKEALKDASAVVSMVGLLVGSESKMDKVQRQGTENISNLAKSLGVKRFVGISAIGADEGGVTAYWRSKALGEKAILENHPTATIIRPSIIFGPGDSFFNRFATLAKWLPFLPVFGGGVSRFQPVYAGDIARAVEICCRDEPEVVRQVGGKIIEAGGPEIYTYREIMQLVLRYSGYEGRRAIISLPFWVGKIQGFFLEKLPENLFTVTRDQVEQLRSDNIVSPSPPLFSLPFKDLLKAFPSSLPSSSLPNNSSGLKSVEDILPTYLGSQEGRQEGKRTHGRSREQGLDEIRRLSKK</sequence>
<organism evidence="3 4">
    <name type="scientific">Kwoniella dendrophila CBS 6074</name>
    <dbReference type="NCBI Taxonomy" id="1295534"/>
    <lineage>
        <taxon>Eukaryota</taxon>
        <taxon>Fungi</taxon>
        <taxon>Dikarya</taxon>
        <taxon>Basidiomycota</taxon>
        <taxon>Agaricomycotina</taxon>
        <taxon>Tremellomycetes</taxon>
        <taxon>Tremellales</taxon>
        <taxon>Cryptococcaceae</taxon>
        <taxon>Kwoniella</taxon>
    </lineage>
</organism>
<evidence type="ECO:0000313" key="3">
    <source>
        <dbReference type="EMBL" id="WWC89396.1"/>
    </source>
</evidence>
<protein>
    <recommendedName>
        <fullName evidence="2">NAD(P)-binding domain-containing protein</fullName>
    </recommendedName>
</protein>
<accession>A0AAX4JVE9</accession>
<feature type="domain" description="NAD(P)-binding" evidence="2">
    <location>
        <begin position="27"/>
        <end position="173"/>
    </location>
</feature>
<dbReference type="GeneID" id="91094990"/>
<keyword evidence="4" id="KW-1185">Reference proteome</keyword>
<dbReference type="Gene3D" id="3.40.50.720">
    <property type="entry name" value="NAD(P)-binding Rossmann-like Domain"/>
    <property type="match status" value="1"/>
</dbReference>
<dbReference type="GO" id="GO:0044877">
    <property type="term" value="F:protein-containing complex binding"/>
    <property type="evidence" value="ECO:0007669"/>
    <property type="project" value="TreeGrafter"/>
</dbReference>
<name>A0AAX4JVE9_9TREE</name>